<evidence type="ECO:0000256" key="4">
    <source>
        <dbReference type="SAM" id="MobiDB-lite"/>
    </source>
</evidence>
<evidence type="ECO:0000313" key="6">
    <source>
        <dbReference type="Proteomes" id="UP000253606"/>
    </source>
</evidence>
<dbReference type="SUPFAM" id="SSF48452">
    <property type="entry name" value="TPR-like"/>
    <property type="match status" value="1"/>
</dbReference>
<evidence type="ECO:0000256" key="2">
    <source>
        <dbReference type="ARBA" id="ARBA00022803"/>
    </source>
</evidence>
<evidence type="ECO:0000313" key="5">
    <source>
        <dbReference type="EMBL" id="AXC16194.1"/>
    </source>
</evidence>
<feature type="compositionally biased region" description="Polar residues" evidence="4">
    <location>
        <begin position="165"/>
        <end position="180"/>
    </location>
</feature>
<organism evidence="5 6">
    <name type="scientific">Acidisarcina polymorpha</name>
    <dbReference type="NCBI Taxonomy" id="2211140"/>
    <lineage>
        <taxon>Bacteria</taxon>
        <taxon>Pseudomonadati</taxon>
        <taxon>Acidobacteriota</taxon>
        <taxon>Terriglobia</taxon>
        <taxon>Terriglobales</taxon>
        <taxon>Acidobacteriaceae</taxon>
        <taxon>Acidisarcina</taxon>
    </lineage>
</organism>
<dbReference type="InterPro" id="IPR013105">
    <property type="entry name" value="TPR_2"/>
</dbReference>
<geneLocation type="plasmid" evidence="6">
    <name>pacpol4</name>
</geneLocation>
<sequence length="194" mass="20827">MAGPASAYPTLRSPASIEDPSAPLAYNLLGFCYFTQGDYAKAAGYYQKASDLLPNNLVFAHDAAIAFDRASNPEQATVYAIRAVSSPAAGGEDHYLMGKLLANAGKAGDAIRELKTAVAQTPDLDGPYYLLARASMRMGDTAQATEWNARLTELKQKRERDHTLQKTTQKMNKAVPSSTLLKGAPITSEETEAP</sequence>
<proteinExistence type="predicted"/>
<dbReference type="Proteomes" id="UP000253606">
    <property type="component" value="Plasmid pACPOL4"/>
</dbReference>
<dbReference type="AlphaFoldDB" id="A0A2Z5GBU7"/>
<evidence type="ECO:0000256" key="3">
    <source>
        <dbReference type="PROSITE-ProRule" id="PRU00339"/>
    </source>
</evidence>
<dbReference type="InterPro" id="IPR019734">
    <property type="entry name" value="TPR_rpt"/>
</dbReference>
<feature type="repeat" description="TPR" evidence="3">
    <location>
        <begin position="23"/>
        <end position="56"/>
    </location>
</feature>
<accession>A0A2Z5GBU7</accession>
<dbReference type="PROSITE" id="PS50293">
    <property type="entry name" value="TPR_REGION"/>
    <property type="match status" value="1"/>
</dbReference>
<dbReference type="Pfam" id="PF07719">
    <property type="entry name" value="TPR_2"/>
    <property type="match status" value="1"/>
</dbReference>
<dbReference type="KEGG" id="abas:ACPOL_6992"/>
<keyword evidence="5" id="KW-0614">Plasmid</keyword>
<dbReference type="Gene3D" id="1.25.40.10">
    <property type="entry name" value="Tetratricopeptide repeat domain"/>
    <property type="match status" value="2"/>
</dbReference>
<dbReference type="EMBL" id="CP030843">
    <property type="protein sequence ID" value="AXC16194.1"/>
    <property type="molecule type" value="Genomic_DNA"/>
</dbReference>
<dbReference type="SMART" id="SM00028">
    <property type="entry name" value="TPR"/>
    <property type="match status" value="2"/>
</dbReference>
<name>A0A2Z5GBU7_9BACT</name>
<keyword evidence="6" id="KW-1185">Reference proteome</keyword>
<gene>
    <name evidence="5" type="ORF">ACPOL_6992</name>
</gene>
<feature type="region of interest" description="Disordered" evidence="4">
    <location>
        <begin position="157"/>
        <end position="194"/>
    </location>
</feature>
<evidence type="ECO:0000256" key="1">
    <source>
        <dbReference type="ARBA" id="ARBA00022737"/>
    </source>
</evidence>
<reference evidence="5 6" key="1">
    <citation type="journal article" date="2018" name="Front. Microbiol.">
        <title>Hydrolytic Capabilities as a Key to Environmental Success: Chitinolytic and Cellulolytic Acidobacteria From Acidic Sub-arctic Soils and Boreal Peatlands.</title>
        <authorList>
            <person name="Belova S.E."/>
            <person name="Ravin N.V."/>
            <person name="Pankratov T.A."/>
            <person name="Rakitin A.L."/>
            <person name="Ivanova A.A."/>
            <person name="Beletsky A.V."/>
            <person name="Mardanov A.V."/>
            <person name="Sinninghe Damste J.S."/>
            <person name="Dedysh S.N."/>
        </authorList>
    </citation>
    <scope>NUCLEOTIDE SEQUENCE [LARGE SCALE GENOMIC DNA]</scope>
    <source>
        <strain evidence="5 6">SBC82</strain>
        <plasmid evidence="6">pacpol4</plasmid>
    </source>
</reference>
<dbReference type="PROSITE" id="PS50005">
    <property type="entry name" value="TPR"/>
    <property type="match status" value="1"/>
</dbReference>
<dbReference type="InterPro" id="IPR011990">
    <property type="entry name" value="TPR-like_helical_dom_sf"/>
</dbReference>
<keyword evidence="1" id="KW-0677">Repeat</keyword>
<keyword evidence="2 3" id="KW-0802">TPR repeat</keyword>
<protein>
    <submittedName>
        <fullName evidence="5">Uncharacterized protein</fullName>
    </submittedName>
</protein>
<dbReference type="Pfam" id="PF14559">
    <property type="entry name" value="TPR_19"/>
    <property type="match status" value="1"/>
</dbReference>